<reference evidence="6 7" key="1">
    <citation type="submission" date="2015-09" db="EMBL/GenBank/DDBJ databases">
        <title>Trachymyrmex zeteki WGS genome.</title>
        <authorList>
            <person name="Nygaard S."/>
            <person name="Hu H."/>
            <person name="Boomsma J."/>
            <person name="Zhang G."/>
        </authorList>
    </citation>
    <scope>NUCLEOTIDE SEQUENCE [LARGE SCALE GENOMIC DNA]</scope>
    <source>
        <strain evidence="6">Tzet28-1</strain>
        <tissue evidence="6">Whole body</tissue>
    </source>
</reference>
<feature type="signal peptide" evidence="5">
    <location>
        <begin position="1"/>
        <end position="19"/>
    </location>
</feature>
<accession>A0A151X434</accession>
<dbReference type="InterPro" id="IPR017996">
    <property type="entry name" value="MRJP/yellow-related"/>
</dbReference>
<evidence type="ECO:0000256" key="1">
    <source>
        <dbReference type="ARBA" id="ARBA00004613"/>
    </source>
</evidence>
<evidence type="ECO:0000256" key="4">
    <source>
        <dbReference type="ARBA" id="ARBA00022729"/>
    </source>
</evidence>
<organism evidence="6 7">
    <name type="scientific">Mycetomoellerius zeteki</name>
    <dbReference type="NCBI Taxonomy" id="64791"/>
    <lineage>
        <taxon>Eukaryota</taxon>
        <taxon>Metazoa</taxon>
        <taxon>Ecdysozoa</taxon>
        <taxon>Arthropoda</taxon>
        <taxon>Hexapoda</taxon>
        <taxon>Insecta</taxon>
        <taxon>Pterygota</taxon>
        <taxon>Neoptera</taxon>
        <taxon>Endopterygota</taxon>
        <taxon>Hymenoptera</taxon>
        <taxon>Apocrita</taxon>
        <taxon>Aculeata</taxon>
        <taxon>Formicoidea</taxon>
        <taxon>Formicidae</taxon>
        <taxon>Myrmicinae</taxon>
        <taxon>Mycetomoellerius</taxon>
    </lineage>
</organism>
<keyword evidence="3" id="KW-0964">Secreted</keyword>
<evidence type="ECO:0000256" key="5">
    <source>
        <dbReference type="SAM" id="SignalP"/>
    </source>
</evidence>
<sequence length="135" mass="15655">MRYLLSSLLFLWMTIVSFGIKVNYVYKWKYVDFMWESDEQKEDAINSGTYNRSAYIRCNHIFALDTGKIGLDQICNPKLLIFNLKDDTLVKTIYIPFDIASNATGFGLLISPFVYVPKKCTQFLHKMNVIMSSLV</sequence>
<dbReference type="Gene3D" id="2.120.10.30">
    <property type="entry name" value="TolB, C-terminal domain"/>
    <property type="match status" value="1"/>
</dbReference>
<dbReference type="Proteomes" id="UP000075809">
    <property type="component" value="Unassembled WGS sequence"/>
</dbReference>
<evidence type="ECO:0000256" key="2">
    <source>
        <dbReference type="ARBA" id="ARBA00009127"/>
    </source>
</evidence>
<dbReference type="EMBL" id="KQ982557">
    <property type="protein sequence ID" value="KYQ55034.1"/>
    <property type="molecule type" value="Genomic_DNA"/>
</dbReference>
<evidence type="ECO:0000256" key="3">
    <source>
        <dbReference type="ARBA" id="ARBA00022525"/>
    </source>
</evidence>
<evidence type="ECO:0000313" key="6">
    <source>
        <dbReference type="EMBL" id="KYQ55034.1"/>
    </source>
</evidence>
<dbReference type="STRING" id="64791.A0A151X434"/>
<dbReference type="AlphaFoldDB" id="A0A151X434"/>
<feature type="chain" id="PRO_5007591667" evidence="5">
    <location>
        <begin position="20"/>
        <end position="135"/>
    </location>
</feature>
<name>A0A151X434_9HYME</name>
<dbReference type="Pfam" id="PF03022">
    <property type="entry name" value="MRJP"/>
    <property type="match status" value="1"/>
</dbReference>
<dbReference type="InterPro" id="IPR011042">
    <property type="entry name" value="6-blade_b-propeller_TolB-like"/>
</dbReference>
<evidence type="ECO:0000313" key="7">
    <source>
        <dbReference type="Proteomes" id="UP000075809"/>
    </source>
</evidence>
<keyword evidence="7" id="KW-1185">Reference proteome</keyword>
<gene>
    <name evidence="6" type="ORF">ALC60_06037</name>
</gene>
<dbReference type="GO" id="GO:0005576">
    <property type="term" value="C:extracellular region"/>
    <property type="evidence" value="ECO:0007669"/>
    <property type="project" value="UniProtKB-SubCell"/>
</dbReference>
<keyword evidence="4 5" id="KW-0732">Signal</keyword>
<comment type="similarity">
    <text evidence="2">Belongs to the major royal jelly protein family.</text>
</comment>
<proteinExistence type="inferred from homology"/>
<protein>
    <submittedName>
        <fullName evidence="6">Uncharacterized protein</fullName>
    </submittedName>
</protein>
<comment type="subcellular location">
    <subcellularLocation>
        <location evidence="1">Secreted</location>
    </subcellularLocation>
</comment>